<evidence type="ECO:0000313" key="1">
    <source>
        <dbReference type="EMBL" id="PSJ80726.1"/>
    </source>
</evidence>
<proteinExistence type="predicted"/>
<accession>A0A2P7U176</accession>
<dbReference type="EMBL" id="PXYY01000018">
    <property type="protein sequence ID" value="PSJ80726.1"/>
    <property type="molecule type" value="Genomic_DNA"/>
</dbReference>
<protein>
    <submittedName>
        <fullName evidence="1">Uncharacterized protein</fullName>
    </submittedName>
</protein>
<reference evidence="1 2" key="1">
    <citation type="submission" date="2018-03" db="EMBL/GenBank/DDBJ databases">
        <title>Neisseria weixii sp. nov., isolated from the intestinal contents of Tibetan Plateau pika (Ochotona curzoniae) in Yushu, Qinghai Province, China.</title>
        <authorList>
            <person name="Gui Z."/>
        </authorList>
    </citation>
    <scope>NUCLEOTIDE SEQUENCE [LARGE SCALE GENOMIC DNA]</scope>
    <source>
        <strain evidence="1 2">ATCC 51483</strain>
    </source>
</reference>
<evidence type="ECO:0000313" key="2">
    <source>
        <dbReference type="Proteomes" id="UP000241868"/>
    </source>
</evidence>
<gene>
    <name evidence="1" type="ORF">C7N83_04640</name>
</gene>
<sequence length="117" mass="13083">MFSDIARDVRVNADKGYKANRVFLHSKKLSDGMVRKTYRGRLLTEENKGRNKQLSETSYGGTVFRNAARYIPIQPRFLFRIAESHSAKSFESNLCQPAKGCQQASCACCCLKGGNAL</sequence>
<keyword evidence="2" id="KW-1185">Reference proteome</keyword>
<dbReference type="Proteomes" id="UP000241868">
    <property type="component" value="Unassembled WGS sequence"/>
</dbReference>
<dbReference type="AlphaFoldDB" id="A0A2P7U176"/>
<name>A0A2P7U176_9NEIS</name>
<organism evidence="1 2">
    <name type="scientific">Neisseria iguanae</name>
    <dbReference type="NCBI Taxonomy" id="90242"/>
    <lineage>
        <taxon>Bacteria</taxon>
        <taxon>Pseudomonadati</taxon>
        <taxon>Pseudomonadota</taxon>
        <taxon>Betaproteobacteria</taxon>
        <taxon>Neisseriales</taxon>
        <taxon>Neisseriaceae</taxon>
        <taxon>Neisseria</taxon>
    </lineage>
</organism>
<comment type="caution">
    <text evidence="1">The sequence shown here is derived from an EMBL/GenBank/DDBJ whole genome shotgun (WGS) entry which is preliminary data.</text>
</comment>